<gene>
    <name evidence="3" type="ORF">HYH02_010628</name>
</gene>
<feature type="transmembrane region" description="Helical" evidence="2">
    <location>
        <begin position="148"/>
        <end position="168"/>
    </location>
</feature>
<evidence type="ECO:0000313" key="4">
    <source>
        <dbReference type="Proteomes" id="UP000613740"/>
    </source>
</evidence>
<protein>
    <submittedName>
        <fullName evidence="3">Uncharacterized protein</fullName>
    </submittedName>
</protein>
<dbReference type="Proteomes" id="UP000613740">
    <property type="component" value="Unassembled WGS sequence"/>
</dbReference>
<feature type="transmembrane region" description="Helical" evidence="2">
    <location>
        <begin position="180"/>
        <end position="198"/>
    </location>
</feature>
<dbReference type="AlphaFoldDB" id="A0A835W8I4"/>
<keyword evidence="2" id="KW-0812">Transmembrane</keyword>
<keyword evidence="2" id="KW-1133">Transmembrane helix</keyword>
<keyword evidence="4" id="KW-1185">Reference proteome</keyword>
<feature type="transmembrane region" description="Helical" evidence="2">
    <location>
        <begin position="245"/>
        <end position="268"/>
    </location>
</feature>
<feature type="transmembrane region" description="Helical" evidence="2">
    <location>
        <begin position="102"/>
        <end position="127"/>
    </location>
</feature>
<evidence type="ECO:0000256" key="1">
    <source>
        <dbReference type="SAM" id="MobiDB-lite"/>
    </source>
</evidence>
<organism evidence="3 4">
    <name type="scientific">Chlamydomonas schloesseri</name>
    <dbReference type="NCBI Taxonomy" id="2026947"/>
    <lineage>
        <taxon>Eukaryota</taxon>
        <taxon>Viridiplantae</taxon>
        <taxon>Chlorophyta</taxon>
        <taxon>core chlorophytes</taxon>
        <taxon>Chlorophyceae</taxon>
        <taxon>CS clade</taxon>
        <taxon>Chlamydomonadales</taxon>
        <taxon>Chlamydomonadaceae</taxon>
        <taxon>Chlamydomonas</taxon>
    </lineage>
</organism>
<sequence>MSALGIERQCSGPAGPSPRCTAIGNSVAARSPHLRSGSRRSSAAPSRGRAGSIATASAASAGELSSDDGYAAAARDWTVPAAVLPGVAALASLPLRGLGEAALAQANAVAVLGAALAFLLYFASSLTDAAQPAVSRLAASLRPRREQLLRGAAWAAGLQAGLAALLVARHPAPHGEGALLPLYVAGYVCVGLLAGSLGKRRLRSRKRFELEAGEGERHGVMAQGALLAARNYAATILTVHLTAQAAAGAAAAVAGAAGAGAVAGAQAAQAAGLLLPPPLLVAYGVLALGCGAAVAFRCVPSLQNGKSSSEAL</sequence>
<proteinExistence type="predicted"/>
<evidence type="ECO:0000256" key="2">
    <source>
        <dbReference type="SAM" id="Phobius"/>
    </source>
</evidence>
<evidence type="ECO:0000313" key="3">
    <source>
        <dbReference type="EMBL" id="KAG2439751.1"/>
    </source>
</evidence>
<comment type="caution">
    <text evidence="3">The sequence shown here is derived from an EMBL/GenBank/DDBJ whole genome shotgun (WGS) entry which is preliminary data.</text>
</comment>
<feature type="region of interest" description="Disordered" evidence="1">
    <location>
        <begin position="1"/>
        <end position="50"/>
    </location>
</feature>
<dbReference type="EMBL" id="JAEHOD010000040">
    <property type="protein sequence ID" value="KAG2439751.1"/>
    <property type="molecule type" value="Genomic_DNA"/>
</dbReference>
<reference evidence="3" key="1">
    <citation type="journal article" date="2020" name="bioRxiv">
        <title>Comparative genomics of Chlamydomonas.</title>
        <authorList>
            <person name="Craig R.J."/>
            <person name="Hasan A.R."/>
            <person name="Ness R.W."/>
            <person name="Keightley P.D."/>
        </authorList>
    </citation>
    <scope>NUCLEOTIDE SEQUENCE</scope>
    <source>
        <strain evidence="3">CCAP 11/173</strain>
    </source>
</reference>
<feature type="transmembrane region" description="Helical" evidence="2">
    <location>
        <begin position="280"/>
        <end position="299"/>
    </location>
</feature>
<accession>A0A835W8I4</accession>
<dbReference type="OrthoDB" id="549760at2759"/>
<feature type="compositionally biased region" description="Low complexity" evidence="1">
    <location>
        <begin position="39"/>
        <end position="50"/>
    </location>
</feature>
<name>A0A835W8I4_9CHLO</name>
<keyword evidence="2" id="KW-0472">Membrane</keyword>